<dbReference type="RefSeq" id="WP_273928921.1">
    <property type="nucleotide sequence ID" value="NZ_JAQSIO010000010.1"/>
</dbReference>
<sequence length="130" mass="14623">MIFAPVIRHSAYLPGLRITDRQLERFLGQTLQQAPARRGEQPARFEQTEQDFTLELDVPGLSREQLQVELGSNTVRIDSVADAPRRYQAAYELPQDLDPSTSSARLENGVLTLKLGKKAPVTLHTRLNID</sequence>
<evidence type="ECO:0000256" key="2">
    <source>
        <dbReference type="RuleBase" id="RU003616"/>
    </source>
</evidence>
<accession>A0ABT5MLJ4</accession>
<dbReference type="CDD" id="cd00298">
    <property type="entry name" value="ACD_sHsps_p23-like"/>
    <property type="match status" value="1"/>
</dbReference>
<comment type="caution">
    <text evidence="5">The sequence shown here is derived from an EMBL/GenBank/DDBJ whole genome shotgun (WGS) entry which is preliminary data.</text>
</comment>
<evidence type="ECO:0000313" key="6">
    <source>
        <dbReference type="Proteomes" id="UP001528672"/>
    </source>
</evidence>
<name>A0ABT5MLJ4_9BURK</name>
<dbReference type="InterPro" id="IPR008978">
    <property type="entry name" value="HSP20-like_chaperone"/>
</dbReference>
<dbReference type="EMBL" id="JAQSIO010000010">
    <property type="protein sequence ID" value="MDD0816814.1"/>
    <property type="molecule type" value="Genomic_DNA"/>
</dbReference>
<comment type="similarity">
    <text evidence="1 2">Belongs to the small heat shock protein (HSP20) family.</text>
</comment>
<evidence type="ECO:0000259" key="4">
    <source>
        <dbReference type="PROSITE" id="PS51203"/>
    </source>
</evidence>
<dbReference type="Pfam" id="PF00011">
    <property type="entry name" value="HSP20"/>
    <property type="match status" value="1"/>
</dbReference>
<dbReference type="InterPro" id="IPR007052">
    <property type="entry name" value="CS_dom"/>
</dbReference>
<gene>
    <name evidence="5" type="ORF">PSQ39_19430</name>
</gene>
<dbReference type="Gene3D" id="2.60.40.790">
    <property type="match status" value="1"/>
</dbReference>
<evidence type="ECO:0000313" key="5">
    <source>
        <dbReference type="EMBL" id="MDD0816814.1"/>
    </source>
</evidence>
<proteinExistence type="inferred from homology"/>
<feature type="domain" description="CS" evidence="4">
    <location>
        <begin position="38"/>
        <end position="128"/>
    </location>
</feature>
<reference evidence="5 6" key="1">
    <citation type="submission" date="2023-02" db="EMBL/GenBank/DDBJ databases">
        <title>Bacterial whole genome sequence for Curvibacter sp. HBC28.</title>
        <authorList>
            <person name="Le V."/>
            <person name="Ko S.-R."/>
            <person name="Ahn C.-Y."/>
            <person name="Oh H.-M."/>
        </authorList>
    </citation>
    <scope>NUCLEOTIDE SEQUENCE [LARGE SCALE GENOMIC DNA]</scope>
    <source>
        <strain evidence="5 6">HBC28</strain>
    </source>
</reference>
<dbReference type="PROSITE" id="PS01031">
    <property type="entry name" value="SHSP"/>
    <property type="match status" value="1"/>
</dbReference>
<dbReference type="PROSITE" id="PS51203">
    <property type="entry name" value="CS"/>
    <property type="match status" value="1"/>
</dbReference>
<dbReference type="Proteomes" id="UP001528672">
    <property type="component" value="Unassembled WGS sequence"/>
</dbReference>
<feature type="domain" description="SHSP" evidence="3">
    <location>
        <begin position="34"/>
        <end position="130"/>
    </location>
</feature>
<dbReference type="SUPFAM" id="SSF49764">
    <property type="entry name" value="HSP20-like chaperones"/>
    <property type="match status" value="1"/>
</dbReference>
<evidence type="ECO:0000259" key="3">
    <source>
        <dbReference type="PROSITE" id="PS01031"/>
    </source>
</evidence>
<organism evidence="5 6">
    <name type="scientific">Curvibacter microcysteis</name>
    <dbReference type="NCBI Taxonomy" id="3026419"/>
    <lineage>
        <taxon>Bacteria</taxon>
        <taxon>Pseudomonadati</taxon>
        <taxon>Pseudomonadota</taxon>
        <taxon>Betaproteobacteria</taxon>
        <taxon>Burkholderiales</taxon>
        <taxon>Comamonadaceae</taxon>
        <taxon>Curvibacter</taxon>
    </lineage>
</organism>
<evidence type="ECO:0000256" key="1">
    <source>
        <dbReference type="PROSITE-ProRule" id="PRU00285"/>
    </source>
</evidence>
<dbReference type="InterPro" id="IPR002068">
    <property type="entry name" value="A-crystallin/Hsp20_dom"/>
</dbReference>
<protein>
    <submittedName>
        <fullName evidence="5">Hsp20/alpha crystallin family protein</fullName>
    </submittedName>
</protein>
<keyword evidence="6" id="KW-1185">Reference proteome</keyword>